<keyword evidence="3" id="KW-0413">Isomerase</keyword>
<dbReference type="SUPFAM" id="SSF51658">
    <property type="entry name" value="Xylose isomerase-like"/>
    <property type="match status" value="1"/>
</dbReference>
<evidence type="ECO:0000259" key="2">
    <source>
        <dbReference type="Pfam" id="PF01261"/>
    </source>
</evidence>
<dbReference type="Gene3D" id="3.20.20.150">
    <property type="entry name" value="Divalent-metal-dependent TIM barrel enzymes"/>
    <property type="match status" value="1"/>
</dbReference>
<dbReference type="Pfam" id="PF01261">
    <property type="entry name" value="AP_endonuc_2"/>
    <property type="match status" value="1"/>
</dbReference>
<evidence type="ECO:0000256" key="1">
    <source>
        <dbReference type="ARBA" id="ARBA00023277"/>
    </source>
</evidence>
<feature type="domain" description="Xylose isomerase-like TIM barrel" evidence="2">
    <location>
        <begin position="31"/>
        <end position="254"/>
    </location>
</feature>
<dbReference type="AlphaFoldDB" id="A0A7M4DPK9"/>
<dbReference type="Proteomes" id="UP000419743">
    <property type="component" value="Unassembled WGS sequence"/>
</dbReference>
<dbReference type="EMBL" id="CACRYJ010000059">
    <property type="protein sequence ID" value="VZO39403.1"/>
    <property type="molecule type" value="Genomic_DNA"/>
</dbReference>
<dbReference type="PANTHER" id="PTHR12110:SF52">
    <property type="entry name" value="XYLOSE ISOMERASE"/>
    <property type="match status" value="1"/>
</dbReference>
<evidence type="ECO:0000313" key="4">
    <source>
        <dbReference type="Proteomes" id="UP000419743"/>
    </source>
</evidence>
<dbReference type="InterPro" id="IPR050312">
    <property type="entry name" value="IolE/XylAMocC-like"/>
</dbReference>
<proteinExistence type="predicted"/>
<comment type="caution">
    <text evidence="3">The sequence shown here is derived from an EMBL/GenBank/DDBJ whole genome shotgun (WGS) entry which is preliminary data.</text>
</comment>
<keyword evidence="1" id="KW-0119">Carbohydrate metabolism</keyword>
<sequence length="274" mass="28753">MQIGIGSYAFRWALGTPSFHPPAPVGLEAMVREAATLGCAVLQVADNAELDAADDKRLERLRELADDEGVRWQIGLTGATPARLQHYLGAAERLGADVVRLVVEDAAPGSAEVGAIRDAAASFEAAGVRLGIENHFTMTSPDLVALVRGVDNPAVGVVLDVANSILCGEWPTQTIDLLAPLAVCVHLKDYRLVPDVDGVGGHIEGAPLGSGLTDVEHVVSAVQDVDDGTLAVVLEQWAPRLDSVDATIENERAWRRSSVAAAARLLPIAAGAVR</sequence>
<dbReference type="RefSeq" id="WP_156742722.1">
    <property type="nucleotide sequence ID" value="NZ_CACRYJ010000059.1"/>
</dbReference>
<name>A0A7M4DPK9_9MICO</name>
<dbReference type="GO" id="GO:0016853">
    <property type="term" value="F:isomerase activity"/>
    <property type="evidence" value="ECO:0007669"/>
    <property type="project" value="UniProtKB-KW"/>
</dbReference>
<evidence type="ECO:0000313" key="3">
    <source>
        <dbReference type="EMBL" id="VZO39403.1"/>
    </source>
</evidence>
<organism evidence="3 4">
    <name type="scientific">Occultella aeris</name>
    <dbReference type="NCBI Taxonomy" id="2761496"/>
    <lineage>
        <taxon>Bacteria</taxon>
        <taxon>Bacillati</taxon>
        <taxon>Actinomycetota</taxon>
        <taxon>Actinomycetes</taxon>
        <taxon>Micrococcales</taxon>
        <taxon>Ruaniaceae</taxon>
        <taxon>Occultella</taxon>
    </lineage>
</organism>
<dbReference type="PANTHER" id="PTHR12110">
    <property type="entry name" value="HYDROXYPYRUVATE ISOMERASE"/>
    <property type="match status" value="1"/>
</dbReference>
<dbReference type="InterPro" id="IPR013022">
    <property type="entry name" value="Xyl_isomerase-like_TIM-brl"/>
</dbReference>
<protein>
    <submittedName>
        <fullName evidence="3">Xylose isomerase-like TIM barrel</fullName>
    </submittedName>
</protein>
<keyword evidence="4" id="KW-1185">Reference proteome</keyword>
<accession>A0A7M4DPK9</accession>
<dbReference type="InterPro" id="IPR036237">
    <property type="entry name" value="Xyl_isomerase-like_sf"/>
</dbReference>
<gene>
    <name evidence="3" type="ORF">HALOF300_04091</name>
</gene>
<reference evidence="3 4" key="1">
    <citation type="submission" date="2019-11" db="EMBL/GenBank/DDBJ databases">
        <authorList>
            <person name="Criscuolo A."/>
        </authorList>
    </citation>
    <scope>NUCLEOTIDE SEQUENCE [LARGE SCALE GENOMIC DNA]</scope>
    <source>
        <strain evidence="3">CIP111667</strain>
    </source>
</reference>